<dbReference type="Proteomes" id="UP000236728">
    <property type="component" value="Unassembled WGS sequence"/>
</dbReference>
<accession>A0A1H6BHP7</accession>
<evidence type="ECO:0008006" key="5">
    <source>
        <dbReference type="Google" id="ProtNLM"/>
    </source>
</evidence>
<evidence type="ECO:0000313" key="4">
    <source>
        <dbReference type="Proteomes" id="UP000236728"/>
    </source>
</evidence>
<dbReference type="GO" id="GO:0005886">
    <property type="term" value="C:plasma membrane"/>
    <property type="evidence" value="ECO:0007669"/>
    <property type="project" value="TreeGrafter"/>
</dbReference>
<feature type="region of interest" description="Disordered" evidence="1">
    <location>
        <begin position="446"/>
        <end position="471"/>
    </location>
</feature>
<dbReference type="AlphaFoldDB" id="A0A1H6BHP7"/>
<feature type="region of interest" description="Disordered" evidence="1">
    <location>
        <begin position="1"/>
        <end position="20"/>
    </location>
</feature>
<feature type="region of interest" description="Disordered" evidence="1">
    <location>
        <begin position="163"/>
        <end position="191"/>
    </location>
</feature>
<reference evidence="3 4" key="1">
    <citation type="submission" date="2016-10" db="EMBL/GenBank/DDBJ databases">
        <authorList>
            <person name="de Groot N.N."/>
        </authorList>
    </citation>
    <scope>NUCLEOTIDE SEQUENCE [LARGE SCALE GENOMIC DNA]</scope>
    <source>
        <strain evidence="3 4">DSM 22489</strain>
    </source>
</reference>
<gene>
    <name evidence="3" type="ORF">SAMN05421819_3715</name>
</gene>
<dbReference type="InterPro" id="IPR052894">
    <property type="entry name" value="AsmA-related"/>
</dbReference>
<dbReference type="RefSeq" id="WP_103934581.1">
    <property type="nucleotide sequence ID" value="NZ_FNVA01000007.1"/>
</dbReference>
<evidence type="ECO:0000256" key="2">
    <source>
        <dbReference type="SAM" id="Phobius"/>
    </source>
</evidence>
<feature type="compositionally biased region" description="Low complexity" evidence="1">
    <location>
        <begin position="1"/>
        <end position="18"/>
    </location>
</feature>
<name>A0A1H6BHP7_9BACT</name>
<keyword evidence="2" id="KW-1133">Transmembrane helix</keyword>
<dbReference type="PANTHER" id="PTHR30441">
    <property type="entry name" value="DUF748 DOMAIN-CONTAINING PROTEIN"/>
    <property type="match status" value="1"/>
</dbReference>
<dbReference type="OrthoDB" id="103281at2"/>
<protein>
    <recommendedName>
        <fullName evidence="5">AsmA-like C-terminal region</fullName>
    </recommendedName>
</protein>
<keyword evidence="2" id="KW-0812">Transmembrane</keyword>
<feature type="region of interest" description="Disordered" evidence="1">
    <location>
        <begin position="101"/>
        <end position="121"/>
    </location>
</feature>
<feature type="compositionally biased region" description="Low complexity" evidence="1">
    <location>
        <begin position="172"/>
        <end position="186"/>
    </location>
</feature>
<feature type="transmembrane region" description="Helical" evidence="2">
    <location>
        <begin position="34"/>
        <end position="54"/>
    </location>
</feature>
<dbReference type="EMBL" id="FNVA01000007">
    <property type="protein sequence ID" value="SEG60249.1"/>
    <property type="molecule type" value="Genomic_DNA"/>
</dbReference>
<feature type="region of interest" description="Disordered" evidence="1">
    <location>
        <begin position="583"/>
        <end position="603"/>
    </location>
</feature>
<keyword evidence="4" id="KW-1185">Reference proteome</keyword>
<evidence type="ECO:0000256" key="1">
    <source>
        <dbReference type="SAM" id="MobiDB-lite"/>
    </source>
</evidence>
<keyword evidence="2" id="KW-0472">Membrane</keyword>
<organism evidence="3 4">
    <name type="scientific">Bryocella elongata</name>
    <dbReference type="NCBI Taxonomy" id="863522"/>
    <lineage>
        <taxon>Bacteria</taxon>
        <taxon>Pseudomonadati</taxon>
        <taxon>Acidobacteriota</taxon>
        <taxon>Terriglobia</taxon>
        <taxon>Terriglobales</taxon>
        <taxon>Acidobacteriaceae</taxon>
        <taxon>Bryocella</taxon>
    </lineage>
</organism>
<proteinExistence type="predicted"/>
<dbReference type="GO" id="GO:0090313">
    <property type="term" value="P:regulation of protein targeting to membrane"/>
    <property type="evidence" value="ECO:0007669"/>
    <property type="project" value="TreeGrafter"/>
</dbReference>
<feature type="compositionally biased region" description="Basic and acidic residues" evidence="1">
    <location>
        <begin position="455"/>
        <end position="470"/>
    </location>
</feature>
<evidence type="ECO:0000313" key="3">
    <source>
        <dbReference type="EMBL" id="SEG60249.1"/>
    </source>
</evidence>
<dbReference type="PANTHER" id="PTHR30441:SF8">
    <property type="entry name" value="DUF748 DOMAIN-CONTAINING PROTEIN"/>
    <property type="match status" value="1"/>
</dbReference>
<sequence>MDATESTGTAGSSNTSGNKTAGTRRWWQRAWFKWLLGSILLVVITLGIGVEYVLQHAGPIVRKRVVDTLSARFHTPVELDQLDISLFKGIEVEGTGLRLPFGSPAHTIPGPESDANAAPQSSTPRAFIKVDHFSFRTTFKGLLHEPTQIGRIQVDGMVLDLPPGSERGQLFRNSDGRNSSGGNSSGQLEPKSRVKLAFTAEEIDCRNVKLILETSNPNKDPMVFDIQSLTLTNVDQQAGMHYDAQLTNPKPRGDIHAAGHFGPWNVDAPRETPLDGDYQFRHADLNTIKGIGGMMSSDGHFAGVLEKLTVDGATDTPDFSLDISNHPLPLRTKFHAFVDATSGDTQLDPVDAWLRNTHILAKGMVAKVDHLGHDIALDVTVPSGRMEDLLELGMKSEPPVMRAPVTLRAKLHIPPGHVRVATKIELSGTLSARSITFGNPKVQDKIDGLSMRAQGRPEESRDAGSDRKAEVNSQLATTFNLAHSQALFSSVHYQVPGADIQLVGAYLMDHDRYDFRGHVKTDAKPSQMVTGWKSLLLKPVDHFLAKDGAGMELPIEISGEKKDMHFGLAHHGRADASAADIAGEMKQQPAPAASSYPPARPAR</sequence>